<dbReference type="InterPro" id="IPR036397">
    <property type="entry name" value="RNaseH_sf"/>
</dbReference>
<feature type="domain" description="Integrase catalytic" evidence="2">
    <location>
        <begin position="10"/>
        <end position="201"/>
    </location>
</feature>
<protein>
    <recommendedName>
        <fullName evidence="2">Integrase catalytic domain-containing protein</fullName>
    </recommendedName>
</protein>
<dbReference type="GO" id="GO:0003676">
    <property type="term" value="F:nucleic acid binding"/>
    <property type="evidence" value="ECO:0007669"/>
    <property type="project" value="InterPro"/>
</dbReference>
<evidence type="ECO:0000259" key="2">
    <source>
        <dbReference type="PROSITE" id="PS50994"/>
    </source>
</evidence>
<dbReference type="PROSITE" id="PS50994">
    <property type="entry name" value="INTEGRASE"/>
    <property type="match status" value="1"/>
</dbReference>
<dbReference type="GO" id="GO:0015074">
    <property type="term" value="P:DNA integration"/>
    <property type="evidence" value="ECO:0007669"/>
    <property type="project" value="InterPro"/>
</dbReference>
<reference evidence="3 4" key="1">
    <citation type="submission" date="2023-01" db="EMBL/GenBank/DDBJ databases">
        <authorList>
            <person name="Whitehead M."/>
        </authorList>
    </citation>
    <scope>NUCLEOTIDE SEQUENCE [LARGE SCALE GENOMIC DNA]</scope>
</reference>
<organism evidence="3 4">
    <name type="scientific">Macrosiphum euphorbiae</name>
    <name type="common">potato aphid</name>
    <dbReference type="NCBI Taxonomy" id="13131"/>
    <lineage>
        <taxon>Eukaryota</taxon>
        <taxon>Metazoa</taxon>
        <taxon>Ecdysozoa</taxon>
        <taxon>Arthropoda</taxon>
        <taxon>Hexapoda</taxon>
        <taxon>Insecta</taxon>
        <taxon>Pterygota</taxon>
        <taxon>Neoptera</taxon>
        <taxon>Paraneoptera</taxon>
        <taxon>Hemiptera</taxon>
        <taxon>Sternorrhyncha</taxon>
        <taxon>Aphidomorpha</taxon>
        <taxon>Aphidoidea</taxon>
        <taxon>Aphididae</taxon>
        <taxon>Macrosiphini</taxon>
        <taxon>Macrosiphum</taxon>
    </lineage>
</organism>
<dbReference type="AlphaFoldDB" id="A0AAV0WNK7"/>
<feature type="compositionally biased region" description="Polar residues" evidence="1">
    <location>
        <begin position="197"/>
        <end position="208"/>
    </location>
</feature>
<name>A0AAV0WNK7_9HEMI</name>
<evidence type="ECO:0000256" key="1">
    <source>
        <dbReference type="SAM" id="MobiDB-lite"/>
    </source>
</evidence>
<dbReference type="InterPro" id="IPR001584">
    <property type="entry name" value="Integrase_cat-core"/>
</dbReference>
<evidence type="ECO:0000313" key="4">
    <source>
        <dbReference type="Proteomes" id="UP001160148"/>
    </source>
</evidence>
<dbReference type="Proteomes" id="UP001160148">
    <property type="component" value="Unassembled WGS sequence"/>
</dbReference>
<dbReference type="SUPFAM" id="SSF53098">
    <property type="entry name" value="Ribonuclease H-like"/>
    <property type="match status" value="1"/>
</dbReference>
<dbReference type="InterPro" id="IPR012337">
    <property type="entry name" value="RNaseH-like_sf"/>
</dbReference>
<gene>
    <name evidence="3" type="ORF">MEUPH1_LOCUS12965</name>
</gene>
<feature type="region of interest" description="Disordered" evidence="1">
    <location>
        <begin position="178"/>
        <end position="208"/>
    </location>
</feature>
<dbReference type="EMBL" id="CARXXK010000002">
    <property type="protein sequence ID" value="CAI6357328.1"/>
    <property type="molecule type" value="Genomic_DNA"/>
</dbReference>
<dbReference type="Gene3D" id="3.30.420.10">
    <property type="entry name" value="Ribonuclease H-like superfamily/Ribonuclease H"/>
    <property type="match status" value="1"/>
</dbReference>
<proteinExistence type="predicted"/>
<comment type="caution">
    <text evidence="3">The sequence shown here is derived from an EMBL/GenBank/DDBJ whole genome shotgun (WGS) entry which is preliminary data.</text>
</comment>
<evidence type="ECO:0000313" key="3">
    <source>
        <dbReference type="EMBL" id="CAI6357328.1"/>
    </source>
</evidence>
<dbReference type="PANTHER" id="PTHR47331">
    <property type="entry name" value="PHD-TYPE DOMAIN-CONTAINING PROTEIN"/>
    <property type="match status" value="1"/>
</dbReference>
<accession>A0AAV0WNK7</accession>
<keyword evidence="4" id="KW-1185">Reference proteome</keyword>
<sequence length="208" mass="23153">MGQLPSARVTPSRPFTSTGIDFCGPVYIRQSKNKRACKVKTYIAVFVCMAIKAVHLELVSDLSSNAFTAALKRFISRRGMCKQIYCDNGKNFVGASRSLTELHEWVIKNKEKIAQICLPDSIEWHFIPPNAPHMGGLWEACVKSVKYHLHRVMGTECLTFEEVATLLSQIEACLNSRPITSQSNDPNDEPLTPLTPRLTSDSSTFFGG</sequence>